<accession>A0A1W0X971</accession>
<dbReference type="InterPro" id="IPR052904">
    <property type="entry name" value="Acyl-CoA_dehydrogenase-like"/>
</dbReference>
<evidence type="ECO:0000256" key="1">
    <source>
        <dbReference type="ARBA" id="ARBA00009347"/>
    </source>
</evidence>
<keyword evidence="2 4" id="KW-0285">Flavoprotein</keyword>
<feature type="domain" description="Adaptive response protein AidB N-terminal" evidence="8">
    <location>
        <begin position="81"/>
        <end position="219"/>
    </location>
</feature>
<gene>
    <name evidence="10" type="ORF">BV898_02282</name>
</gene>
<dbReference type="Pfam" id="PF00441">
    <property type="entry name" value="Acyl-CoA_dh_1"/>
    <property type="match status" value="1"/>
</dbReference>
<dbReference type="InterPro" id="IPR041504">
    <property type="entry name" value="AidB_N"/>
</dbReference>
<dbReference type="InterPro" id="IPR053998">
    <property type="entry name" value="ACDH-11_C"/>
</dbReference>
<dbReference type="EMBL" id="MTYJ01000009">
    <property type="protein sequence ID" value="OQV23934.1"/>
    <property type="molecule type" value="Genomic_DNA"/>
</dbReference>
<evidence type="ECO:0000259" key="7">
    <source>
        <dbReference type="Pfam" id="PF02770"/>
    </source>
</evidence>
<evidence type="ECO:0000259" key="8">
    <source>
        <dbReference type="Pfam" id="PF18158"/>
    </source>
</evidence>
<keyword evidence="11" id="KW-1185">Reference proteome</keyword>
<dbReference type="Pfam" id="PF02770">
    <property type="entry name" value="Acyl-CoA_dh_M"/>
    <property type="match status" value="1"/>
</dbReference>
<dbReference type="Gene3D" id="1.20.140.10">
    <property type="entry name" value="Butyryl-CoA Dehydrogenase, subunit A, domain 3"/>
    <property type="match status" value="1"/>
</dbReference>
<dbReference type="AlphaFoldDB" id="A0A1W0X971"/>
<sequence length="666" mass="74279">MSCFTLQRCPANLLLRRKRNAQLALQCFSSDTHPVPARSDFDPIATQRKREKQNQTSAVEKVKSSRSQNDRLFVQAQPAITNPYDQDTYLQRYLKRTLPVEVFVEVSKDLSEFGRRAGGELVHLHRQCELEPPYLRKYDPWGNRVDEIVTSPAWKRMHDIAAEEGLVAIAYERKYGQWSRIYQVAKNYIFASTSGMYSCPLAMTDGAAKIIESTKKTTDDAVHLDLAFSHLTSRDPQQFWTSGQWMTERRGGSDVANGTETTAVPLGPSVDCDRSAVDHPYRTHQLFGNKWFSSATDSNMTFTLAREEDADGCVTKGTKGLSLFYLETRGHDNLLNGIEIRTLKNKLGTRQLPTAELSLQGTFARLIGQPGRGVPTISKMLTVTRLHNAISAVSYMRRILTLARDYASKRIAFGTLLKDHPLHMRTLATLELETRGAMLMLFEVARLLGLEETGKADSRELQALRVLTPLLKLYTAKQAVWVVSEGLECFGGQGFIEDTGIPNILRDAQVLPIWEGTTNVLALDVIRALTPDLPDGVVNVLGSKKNEHGSYNDPFDLVAASPLAWTNLATKLNLLKLIDWQKNAPHPDMLTTSARDFAYTLGLHYIGVLLLEAANNGMAKETDTFAASEWINRGMSILKNPPSYSDADNQANTSLVMEGYTDTVSV</sequence>
<evidence type="ECO:0000313" key="11">
    <source>
        <dbReference type="Proteomes" id="UP000192578"/>
    </source>
</evidence>
<dbReference type="GO" id="GO:0003995">
    <property type="term" value="F:acyl-CoA dehydrogenase activity"/>
    <property type="evidence" value="ECO:0007669"/>
    <property type="project" value="TreeGrafter"/>
</dbReference>
<dbReference type="SUPFAM" id="SSF47203">
    <property type="entry name" value="Acyl-CoA dehydrogenase C-terminal domain-like"/>
    <property type="match status" value="1"/>
</dbReference>
<keyword evidence="3 4" id="KW-0274">FAD</keyword>
<comment type="caution">
    <text evidence="10">The sequence shown here is derived from an EMBL/GenBank/DDBJ whole genome shotgun (WGS) entry which is preliminary data.</text>
</comment>
<evidence type="ECO:0000313" key="10">
    <source>
        <dbReference type="EMBL" id="OQV23934.1"/>
    </source>
</evidence>
<reference evidence="11" key="1">
    <citation type="submission" date="2017-01" db="EMBL/GenBank/DDBJ databases">
        <title>Comparative genomics of anhydrobiosis in the tardigrade Hypsibius dujardini.</title>
        <authorList>
            <person name="Yoshida Y."/>
            <person name="Koutsovoulos G."/>
            <person name="Laetsch D."/>
            <person name="Stevens L."/>
            <person name="Kumar S."/>
            <person name="Horikawa D."/>
            <person name="Ishino K."/>
            <person name="Komine S."/>
            <person name="Tomita M."/>
            <person name="Blaxter M."/>
            <person name="Arakawa K."/>
        </authorList>
    </citation>
    <scope>NUCLEOTIDE SEQUENCE [LARGE SCALE GENOMIC DNA]</scope>
    <source>
        <strain evidence="11">Z151</strain>
    </source>
</reference>
<dbReference type="SUPFAM" id="SSF56645">
    <property type="entry name" value="Acyl-CoA dehydrogenase NM domain-like"/>
    <property type="match status" value="1"/>
</dbReference>
<evidence type="ECO:0000259" key="9">
    <source>
        <dbReference type="Pfam" id="PF22217"/>
    </source>
</evidence>
<feature type="domain" description="Acyl-CoA oxidase/dehydrogenase middle" evidence="7">
    <location>
        <begin position="244"/>
        <end position="360"/>
    </location>
</feature>
<dbReference type="Gene3D" id="6.10.250.600">
    <property type="match status" value="1"/>
</dbReference>
<comment type="similarity">
    <text evidence="1 4">Belongs to the acyl-CoA dehydrogenase family.</text>
</comment>
<feature type="domain" description="Acyl-CoA dehydrogenase 11-like C-terminal" evidence="9">
    <location>
        <begin position="583"/>
        <end position="657"/>
    </location>
</feature>
<evidence type="ECO:0000259" key="6">
    <source>
        <dbReference type="Pfam" id="PF00441"/>
    </source>
</evidence>
<name>A0A1W0X971_HYPEX</name>
<evidence type="ECO:0000256" key="5">
    <source>
        <dbReference type="SAM" id="MobiDB-lite"/>
    </source>
</evidence>
<organism evidence="10 11">
    <name type="scientific">Hypsibius exemplaris</name>
    <name type="common">Freshwater tardigrade</name>
    <dbReference type="NCBI Taxonomy" id="2072580"/>
    <lineage>
        <taxon>Eukaryota</taxon>
        <taxon>Metazoa</taxon>
        <taxon>Ecdysozoa</taxon>
        <taxon>Tardigrada</taxon>
        <taxon>Eutardigrada</taxon>
        <taxon>Parachela</taxon>
        <taxon>Hypsibioidea</taxon>
        <taxon>Hypsibiidae</taxon>
        <taxon>Hypsibius</taxon>
    </lineage>
</organism>
<dbReference type="PANTHER" id="PTHR42707:SF2">
    <property type="entry name" value="ACD11 DEHYDROGENASE"/>
    <property type="match status" value="1"/>
</dbReference>
<dbReference type="Proteomes" id="UP000192578">
    <property type="component" value="Unassembled WGS sequence"/>
</dbReference>
<dbReference type="Pfam" id="PF22217">
    <property type="entry name" value="ACDH-11_C"/>
    <property type="match status" value="1"/>
</dbReference>
<feature type="region of interest" description="Disordered" evidence="5">
    <location>
        <begin position="47"/>
        <end position="66"/>
    </location>
</feature>
<dbReference type="InterPro" id="IPR036250">
    <property type="entry name" value="AcylCo_DH-like_C"/>
</dbReference>
<evidence type="ECO:0000256" key="3">
    <source>
        <dbReference type="ARBA" id="ARBA00022827"/>
    </source>
</evidence>
<dbReference type="Pfam" id="PF18158">
    <property type="entry name" value="AidB_N"/>
    <property type="match status" value="1"/>
</dbReference>
<feature type="domain" description="Acyl-CoA dehydrogenase/oxidase C-terminal" evidence="6">
    <location>
        <begin position="371"/>
        <end position="529"/>
    </location>
</feature>
<evidence type="ECO:0000256" key="2">
    <source>
        <dbReference type="ARBA" id="ARBA00022630"/>
    </source>
</evidence>
<dbReference type="InterPro" id="IPR009100">
    <property type="entry name" value="AcylCoA_DH/oxidase_NM_dom_sf"/>
</dbReference>
<dbReference type="Gene3D" id="2.40.110.20">
    <property type="match status" value="1"/>
</dbReference>
<evidence type="ECO:0000256" key="4">
    <source>
        <dbReference type="RuleBase" id="RU362125"/>
    </source>
</evidence>
<protein>
    <submittedName>
        <fullName evidence="10">Acyl-CoA dehydrogenase family member 11</fullName>
    </submittedName>
</protein>
<keyword evidence="4" id="KW-0560">Oxidoreductase</keyword>
<comment type="cofactor">
    <cofactor evidence="4">
        <name>FAD</name>
        <dbReference type="ChEBI" id="CHEBI:57692"/>
    </cofactor>
</comment>
<proteinExistence type="inferred from homology"/>
<dbReference type="OrthoDB" id="10251155at2759"/>
<dbReference type="PANTHER" id="PTHR42707">
    <property type="entry name" value="ACYL-COA DEHYDROGENASE"/>
    <property type="match status" value="1"/>
</dbReference>
<dbReference type="InterPro" id="IPR006091">
    <property type="entry name" value="Acyl-CoA_Oxase/DH_mid-dom"/>
</dbReference>
<dbReference type="InterPro" id="IPR009075">
    <property type="entry name" value="AcylCo_DH/oxidase_C"/>
</dbReference>